<accession>A0A699UAS7</accession>
<gene>
    <name evidence="1" type="ORF">Tci_891519</name>
</gene>
<feature type="non-terminal residue" evidence="1">
    <location>
        <position position="1"/>
    </location>
</feature>
<name>A0A699UAS7_TANCI</name>
<evidence type="ECO:0000313" key="1">
    <source>
        <dbReference type="EMBL" id="GFD19550.1"/>
    </source>
</evidence>
<organism evidence="1">
    <name type="scientific">Tanacetum cinerariifolium</name>
    <name type="common">Dalmatian daisy</name>
    <name type="synonym">Chrysanthemum cinerariifolium</name>
    <dbReference type="NCBI Taxonomy" id="118510"/>
    <lineage>
        <taxon>Eukaryota</taxon>
        <taxon>Viridiplantae</taxon>
        <taxon>Streptophyta</taxon>
        <taxon>Embryophyta</taxon>
        <taxon>Tracheophyta</taxon>
        <taxon>Spermatophyta</taxon>
        <taxon>Magnoliopsida</taxon>
        <taxon>eudicotyledons</taxon>
        <taxon>Gunneridae</taxon>
        <taxon>Pentapetalae</taxon>
        <taxon>asterids</taxon>
        <taxon>campanulids</taxon>
        <taxon>Asterales</taxon>
        <taxon>Asteraceae</taxon>
        <taxon>Asteroideae</taxon>
        <taxon>Anthemideae</taxon>
        <taxon>Anthemidinae</taxon>
        <taxon>Tanacetum</taxon>
    </lineage>
</organism>
<dbReference type="EMBL" id="BKCJ011315471">
    <property type="protein sequence ID" value="GFD19550.1"/>
    <property type="molecule type" value="Genomic_DNA"/>
</dbReference>
<protein>
    <submittedName>
        <fullName evidence="1">Uncharacterized protein</fullName>
    </submittedName>
</protein>
<proteinExistence type="predicted"/>
<reference evidence="1" key="1">
    <citation type="journal article" date="2019" name="Sci. Rep.">
        <title>Draft genome of Tanacetum cinerariifolium, the natural source of mosquito coil.</title>
        <authorList>
            <person name="Yamashiro T."/>
            <person name="Shiraishi A."/>
            <person name="Satake H."/>
            <person name="Nakayama K."/>
        </authorList>
    </citation>
    <scope>NUCLEOTIDE SEQUENCE</scope>
</reference>
<dbReference type="AlphaFoldDB" id="A0A699UAS7"/>
<sequence length="149" mass="16571">ASHPASIFHGAGTGSTARYRHWRVQPGATSCRRAAFFNEARAGEHDFCGTCHVKGEVFNAFHERRRLNEEQRVVVLRAGRAQERACANEAVGADETQAGVKRFCFVGIRDEIDNVRQAAGQGRHFIAGAQAVDLAQRRRPWCVAHFARQ</sequence>
<comment type="caution">
    <text evidence="1">The sequence shown here is derived from an EMBL/GenBank/DDBJ whole genome shotgun (WGS) entry which is preliminary data.</text>
</comment>